<keyword evidence="4" id="KW-1185">Reference proteome</keyword>
<dbReference type="InterPro" id="IPR036397">
    <property type="entry name" value="RNaseH_sf"/>
</dbReference>
<dbReference type="GO" id="GO:0071035">
    <property type="term" value="P:nuclear polyadenylation-dependent rRNA catabolic process"/>
    <property type="evidence" value="ECO:0007669"/>
    <property type="project" value="TreeGrafter"/>
</dbReference>
<dbReference type="AlphaFoldDB" id="A0A7J7HM24"/>
<dbReference type="GO" id="GO:0071044">
    <property type="term" value="P:histone mRNA catabolic process"/>
    <property type="evidence" value="ECO:0007669"/>
    <property type="project" value="TreeGrafter"/>
</dbReference>
<dbReference type="InterPro" id="IPR045092">
    <property type="entry name" value="Rrp6-like"/>
</dbReference>
<dbReference type="InterPro" id="IPR012337">
    <property type="entry name" value="RNaseH-like_sf"/>
</dbReference>
<evidence type="ECO:0000256" key="1">
    <source>
        <dbReference type="SAM" id="MobiDB-lite"/>
    </source>
</evidence>
<dbReference type="Gene3D" id="3.30.420.10">
    <property type="entry name" value="Ribonuclease H-like superfamily/Ribonuclease H"/>
    <property type="match status" value="1"/>
</dbReference>
<feature type="domain" description="3'-5' exonuclease" evidence="2">
    <location>
        <begin position="17"/>
        <end position="53"/>
    </location>
</feature>
<dbReference type="GO" id="GO:0071037">
    <property type="term" value="P:nuclear polyadenylation-dependent snRNA catabolic process"/>
    <property type="evidence" value="ECO:0007669"/>
    <property type="project" value="TreeGrafter"/>
</dbReference>
<accession>A0A7J7HM24</accession>
<reference evidence="3 4" key="2">
    <citation type="submission" date="2020-07" db="EMBL/GenBank/DDBJ databases">
        <title>Genome assembly of wild tea tree DASZ reveals pedigree and selection history of tea varieties.</title>
        <authorList>
            <person name="Zhang W."/>
        </authorList>
    </citation>
    <scope>NUCLEOTIDE SEQUENCE [LARGE SCALE GENOMIC DNA]</scope>
    <source>
        <strain evidence="4">cv. G240</strain>
        <tissue evidence="3">Leaf</tissue>
    </source>
</reference>
<dbReference type="GO" id="GO:0000176">
    <property type="term" value="C:nuclear exosome (RNase complex)"/>
    <property type="evidence" value="ECO:0007669"/>
    <property type="project" value="TreeGrafter"/>
</dbReference>
<dbReference type="GO" id="GO:0000175">
    <property type="term" value="F:3'-5'-RNA exonuclease activity"/>
    <property type="evidence" value="ECO:0007669"/>
    <property type="project" value="InterPro"/>
</dbReference>
<protein>
    <recommendedName>
        <fullName evidence="2">3'-5' exonuclease domain-containing protein</fullName>
    </recommendedName>
</protein>
<dbReference type="GO" id="GO:0005730">
    <property type="term" value="C:nucleolus"/>
    <property type="evidence" value="ECO:0007669"/>
    <property type="project" value="TreeGrafter"/>
</dbReference>
<dbReference type="GO" id="GO:0071051">
    <property type="term" value="P:poly(A)-dependent snoRNA 3'-end processing"/>
    <property type="evidence" value="ECO:0007669"/>
    <property type="project" value="TreeGrafter"/>
</dbReference>
<evidence type="ECO:0000313" key="4">
    <source>
        <dbReference type="Proteomes" id="UP000593564"/>
    </source>
</evidence>
<dbReference type="PANTHER" id="PTHR12124:SF47">
    <property type="entry name" value="EXOSOME COMPONENT 10"/>
    <property type="match status" value="1"/>
</dbReference>
<gene>
    <name evidence="3" type="ORF">HYC85_011205</name>
</gene>
<evidence type="ECO:0000259" key="2">
    <source>
        <dbReference type="Pfam" id="PF01612"/>
    </source>
</evidence>
<dbReference type="GO" id="GO:0000467">
    <property type="term" value="P:exonucleolytic trimming to generate mature 3'-end of 5.8S rRNA from tricistronic rRNA transcript (SSU-rRNA, 5.8S rRNA, LSU-rRNA)"/>
    <property type="evidence" value="ECO:0007669"/>
    <property type="project" value="InterPro"/>
</dbReference>
<dbReference type="GO" id="GO:0071040">
    <property type="term" value="P:nuclear polyadenylation-dependent antisense transcript catabolic process"/>
    <property type="evidence" value="ECO:0007669"/>
    <property type="project" value="TreeGrafter"/>
</dbReference>
<sequence length="250" mass="28707">MQTPLRTMLVLEVLFKKHKYQNADWRLRPLPDEMLRYAREDTHYLLHIYDLMRIRLLSASTESENSDEPLVERHSGTQPQSSNDLPHVDDDSDEEMEIVEEADQVGVQSTNAMHVGNLGTSGDPQPNTSESACDENEGCNDTDVIMEEVSEQVDEHEIITFWLSVESQIYSQCNIYEAGQKKVAFKYLTEKAAGVDNTFWRKFDREEYLERAREREQKVVTPIAPLSQQTLATPCQAAYYCSVYECVVKA</sequence>
<proteinExistence type="predicted"/>
<dbReference type="GO" id="GO:0071039">
    <property type="term" value="P:nuclear polyadenylation-dependent CUT catabolic process"/>
    <property type="evidence" value="ECO:0007669"/>
    <property type="project" value="TreeGrafter"/>
</dbReference>
<comment type="caution">
    <text evidence="3">The sequence shown here is derived from an EMBL/GenBank/DDBJ whole genome shotgun (WGS) entry which is preliminary data.</text>
</comment>
<dbReference type="Pfam" id="PF01612">
    <property type="entry name" value="DNA_pol_A_exo1"/>
    <property type="match status" value="1"/>
</dbReference>
<dbReference type="GO" id="GO:0071038">
    <property type="term" value="P:TRAMP-dependent tRNA surveillance pathway"/>
    <property type="evidence" value="ECO:0007669"/>
    <property type="project" value="TreeGrafter"/>
</dbReference>
<dbReference type="PANTHER" id="PTHR12124">
    <property type="entry name" value="POLYMYOSITIS/SCLERODERMA AUTOANTIGEN-RELATED"/>
    <property type="match status" value="1"/>
</dbReference>
<organism evidence="3 4">
    <name type="scientific">Camellia sinensis</name>
    <name type="common">Tea plant</name>
    <name type="synonym">Thea sinensis</name>
    <dbReference type="NCBI Taxonomy" id="4442"/>
    <lineage>
        <taxon>Eukaryota</taxon>
        <taxon>Viridiplantae</taxon>
        <taxon>Streptophyta</taxon>
        <taxon>Embryophyta</taxon>
        <taxon>Tracheophyta</taxon>
        <taxon>Spermatophyta</taxon>
        <taxon>Magnoliopsida</taxon>
        <taxon>eudicotyledons</taxon>
        <taxon>Gunneridae</taxon>
        <taxon>Pentapetalae</taxon>
        <taxon>asterids</taxon>
        <taxon>Ericales</taxon>
        <taxon>Theaceae</taxon>
        <taxon>Camellia</taxon>
    </lineage>
</organism>
<reference evidence="4" key="1">
    <citation type="journal article" date="2020" name="Nat. Commun.">
        <title>Genome assembly of wild tea tree DASZ reveals pedigree and selection history of tea varieties.</title>
        <authorList>
            <person name="Zhang W."/>
            <person name="Zhang Y."/>
            <person name="Qiu H."/>
            <person name="Guo Y."/>
            <person name="Wan H."/>
            <person name="Zhang X."/>
            <person name="Scossa F."/>
            <person name="Alseekh S."/>
            <person name="Zhang Q."/>
            <person name="Wang P."/>
            <person name="Xu L."/>
            <person name="Schmidt M.H."/>
            <person name="Jia X."/>
            <person name="Li D."/>
            <person name="Zhu A."/>
            <person name="Guo F."/>
            <person name="Chen W."/>
            <person name="Ni D."/>
            <person name="Usadel B."/>
            <person name="Fernie A.R."/>
            <person name="Wen W."/>
        </authorList>
    </citation>
    <scope>NUCLEOTIDE SEQUENCE [LARGE SCALE GENOMIC DNA]</scope>
    <source>
        <strain evidence="4">cv. G240</strain>
    </source>
</reference>
<dbReference type="Proteomes" id="UP000593564">
    <property type="component" value="Unassembled WGS sequence"/>
</dbReference>
<dbReference type="SUPFAM" id="SSF53098">
    <property type="entry name" value="Ribonuclease H-like"/>
    <property type="match status" value="1"/>
</dbReference>
<dbReference type="GO" id="GO:0071036">
    <property type="term" value="P:nuclear polyadenylation-dependent snoRNA catabolic process"/>
    <property type="evidence" value="ECO:0007669"/>
    <property type="project" value="TreeGrafter"/>
</dbReference>
<evidence type="ECO:0000313" key="3">
    <source>
        <dbReference type="EMBL" id="KAF5953261.1"/>
    </source>
</evidence>
<feature type="region of interest" description="Disordered" evidence="1">
    <location>
        <begin position="63"/>
        <end position="93"/>
    </location>
</feature>
<dbReference type="EMBL" id="JACBKZ010000004">
    <property type="protein sequence ID" value="KAF5953261.1"/>
    <property type="molecule type" value="Genomic_DNA"/>
</dbReference>
<dbReference type="GO" id="GO:0003727">
    <property type="term" value="F:single-stranded RNA binding"/>
    <property type="evidence" value="ECO:0007669"/>
    <property type="project" value="TreeGrafter"/>
</dbReference>
<name>A0A7J7HM24_CAMSI</name>
<dbReference type="InterPro" id="IPR002562">
    <property type="entry name" value="3'-5'_exonuclease_dom"/>
</dbReference>